<dbReference type="InterPro" id="IPR042122">
    <property type="entry name" value="Ser_AcTrfase_N_sf"/>
</dbReference>
<dbReference type="CDD" id="cd03354">
    <property type="entry name" value="LbH_SAT"/>
    <property type="match status" value="1"/>
</dbReference>
<dbReference type="Gene3D" id="2.160.10.10">
    <property type="entry name" value="Hexapeptide repeat proteins"/>
    <property type="match status" value="1"/>
</dbReference>
<evidence type="ECO:0000256" key="10">
    <source>
        <dbReference type="ARBA" id="ARBA00023192"/>
    </source>
</evidence>
<dbReference type="Proteomes" id="UP001197609">
    <property type="component" value="Unassembled WGS sequence"/>
</dbReference>
<keyword evidence="11 13" id="KW-0012">Acyltransferase</keyword>
<dbReference type="Pfam" id="PF00132">
    <property type="entry name" value="Hexapep"/>
    <property type="match status" value="1"/>
</dbReference>
<gene>
    <name evidence="15" type="primary">cysE</name>
    <name evidence="15" type="ORF">K8G79_09655</name>
</gene>
<feature type="region of interest" description="Disordered" evidence="14">
    <location>
        <begin position="211"/>
        <end position="234"/>
    </location>
</feature>
<evidence type="ECO:0000256" key="13">
    <source>
        <dbReference type="PIRNR" id="PIRNR000441"/>
    </source>
</evidence>
<evidence type="ECO:0000313" key="15">
    <source>
        <dbReference type="EMBL" id="MBZ0160385.1"/>
    </source>
</evidence>
<protein>
    <recommendedName>
        <fullName evidence="5 13">Serine acetyltransferase</fullName>
        <ecNumber evidence="4 13">2.3.1.30</ecNumber>
    </recommendedName>
</protein>
<dbReference type="PIRSF" id="PIRSF000441">
    <property type="entry name" value="CysE"/>
    <property type="match status" value="1"/>
</dbReference>
<comment type="pathway">
    <text evidence="2">Amino-acid biosynthesis; L-cysteine biosynthesis; L-cysteine from L-serine: step 1/2.</text>
</comment>
<keyword evidence="8 13" id="KW-0808">Transferase</keyword>
<evidence type="ECO:0000256" key="5">
    <source>
        <dbReference type="ARBA" id="ARBA00018522"/>
    </source>
</evidence>
<dbReference type="InterPro" id="IPR053376">
    <property type="entry name" value="Serine_acetyltransferase"/>
</dbReference>
<keyword evidence="10" id="KW-0198">Cysteine biosynthesis</keyword>
<sequence length="234" mass="25380">MFTILKRDIRAALERDPAARSALEVLVCYPGLHALYIHRVAHWFWNGNLKTFGRFISHIGRFLTGVEIHPGASLGPGLFIDHGLGVVIGETCEIGEDVTIYQGVTLGGTSLEKKKRHPTIGNGVVIGAGATILGAIKVGDNSRIGSGSVVVKEVPPNSLVVGVPGQVIYRDGKRVPRTIDLEMTDMPDPAEKAIRCVLERLQELEKEVETLKKGLSSSPAHYASSSRYHSPRNE</sequence>
<name>A0AAJ1AIH4_9BACT</name>
<dbReference type="FunFam" id="2.160.10.10:FF:000007">
    <property type="entry name" value="Serine acetyltransferase"/>
    <property type="match status" value="1"/>
</dbReference>
<evidence type="ECO:0000256" key="1">
    <source>
        <dbReference type="ARBA" id="ARBA00004496"/>
    </source>
</evidence>
<evidence type="ECO:0000256" key="8">
    <source>
        <dbReference type="ARBA" id="ARBA00022679"/>
    </source>
</evidence>
<reference evidence="15 16" key="1">
    <citation type="journal article" date="2021" name="bioRxiv">
        <title>Unraveling nitrogen, sulfur and carbon metabolic pathways and microbial community transcriptional responses to substrate deprivation and toxicity stresses in a bioreactor mimicking anoxic brackish coastal sediment conditions.</title>
        <authorList>
            <person name="Martins P.D."/>
            <person name="Echeveste M.J."/>
            <person name="Arshad A."/>
            <person name="Kurth J."/>
            <person name="Ouboter H."/>
            <person name="Jetten M.S.M."/>
            <person name="Welte C.U."/>
        </authorList>
    </citation>
    <scope>NUCLEOTIDE SEQUENCE [LARGE SCALE GENOMIC DNA]</scope>
    <source>
        <strain evidence="15">MAG_38</strain>
    </source>
</reference>
<dbReference type="EC" id="2.3.1.30" evidence="4 13"/>
<dbReference type="FunFam" id="1.10.3130.10:FF:000003">
    <property type="entry name" value="Serine acetyltransferase"/>
    <property type="match status" value="1"/>
</dbReference>
<dbReference type="InterPro" id="IPR011004">
    <property type="entry name" value="Trimer_LpxA-like_sf"/>
</dbReference>
<dbReference type="GO" id="GO:0005737">
    <property type="term" value="C:cytoplasm"/>
    <property type="evidence" value="ECO:0007669"/>
    <property type="project" value="UniProtKB-SubCell"/>
</dbReference>
<comment type="subcellular location">
    <subcellularLocation>
        <location evidence="1">Cytoplasm</location>
    </subcellularLocation>
</comment>
<dbReference type="NCBIfam" id="TIGR01172">
    <property type="entry name" value="cysE"/>
    <property type="match status" value="1"/>
</dbReference>
<keyword evidence="7" id="KW-0028">Amino-acid biosynthesis</keyword>
<dbReference type="PROSITE" id="PS00101">
    <property type="entry name" value="HEXAPEP_TRANSFERASES"/>
    <property type="match status" value="1"/>
</dbReference>
<proteinExistence type="inferred from homology"/>
<comment type="catalytic activity">
    <reaction evidence="12 13">
        <text>L-serine + acetyl-CoA = O-acetyl-L-serine + CoA</text>
        <dbReference type="Rhea" id="RHEA:24560"/>
        <dbReference type="ChEBI" id="CHEBI:33384"/>
        <dbReference type="ChEBI" id="CHEBI:57287"/>
        <dbReference type="ChEBI" id="CHEBI:57288"/>
        <dbReference type="ChEBI" id="CHEBI:58340"/>
        <dbReference type="EC" id="2.3.1.30"/>
    </reaction>
</comment>
<evidence type="ECO:0000256" key="12">
    <source>
        <dbReference type="ARBA" id="ARBA00049486"/>
    </source>
</evidence>
<dbReference type="NCBIfam" id="NF041874">
    <property type="entry name" value="EPS_EpsC"/>
    <property type="match status" value="1"/>
</dbReference>
<dbReference type="SUPFAM" id="SSF51161">
    <property type="entry name" value="Trimeric LpxA-like enzymes"/>
    <property type="match status" value="1"/>
</dbReference>
<dbReference type="InterPro" id="IPR018357">
    <property type="entry name" value="Hexapep_transf_CS"/>
</dbReference>
<evidence type="ECO:0000256" key="9">
    <source>
        <dbReference type="ARBA" id="ARBA00022737"/>
    </source>
</evidence>
<accession>A0AAJ1AIH4</accession>
<dbReference type="GO" id="GO:0006535">
    <property type="term" value="P:cysteine biosynthetic process from serine"/>
    <property type="evidence" value="ECO:0007669"/>
    <property type="project" value="InterPro"/>
</dbReference>
<feature type="compositionally biased region" description="Low complexity" evidence="14">
    <location>
        <begin position="216"/>
        <end position="228"/>
    </location>
</feature>
<comment type="caution">
    <text evidence="15">The sequence shown here is derived from an EMBL/GenBank/DDBJ whole genome shotgun (WGS) entry which is preliminary data.</text>
</comment>
<organism evidence="15 16">
    <name type="scientific">Candidatus Methylomirabilis tolerans</name>
    <dbReference type="NCBI Taxonomy" id="3123416"/>
    <lineage>
        <taxon>Bacteria</taxon>
        <taxon>Candidatus Methylomirabilota</taxon>
        <taxon>Candidatus Methylomirabilia</taxon>
        <taxon>Candidatus Methylomirabilales</taxon>
        <taxon>Candidatus Methylomirabilaceae</taxon>
        <taxon>Candidatus Methylomirabilis</taxon>
    </lineage>
</organism>
<evidence type="ECO:0000256" key="14">
    <source>
        <dbReference type="SAM" id="MobiDB-lite"/>
    </source>
</evidence>
<evidence type="ECO:0000256" key="11">
    <source>
        <dbReference type="ARBA" id="ARBA00023315"/>
    </source>
</evidence>
<keyword evidence="6" id="KW-0963">Cytoplasm</keyword>
<keyword evidence="9" id="KW-0677">Repeat</keyword>
<dbReference type="InterPro" id="IPR005881">
    <property type="entry name" value="Ser_O-AcTrfase"/>
</dbReference>
<dbReference type="InterPro" id="IPR045304">
    <property type="entry name" value="LbH_SAT"/>
</dbReference>
<dbReference type="PANTHER" id="PTHR42811">
    <property type="entry name" value="SERINE ACETYLTRANSFERASE"/>
    <property type="match status" value="1"/>
</dbReference>
<evidence type="ECO:0000256" key="2">
    <source>
        <dbReference type="ARBA" id="ARBA00004876"/>
    </source>
</evidence>
<evidence type="ECO:0000313" key="16">
    <source>
        <dbReference type="Proteomes" id="UP001197609"/>
    </source>
</evidence>
<dbReference type="InterPro" id="IPR001451">
    <property type="entry name" value="Hexapep"/>
</dbReference>
<evidence type="ECO:0000256" key="6">
    <source>
        <dbReference type="ARBA" id="ARBA00022490"/>
    </source>
</evidence>
<dbReference type="Gene3D" id="1.10.3130.10">
    <property type="entry name" value="serine acetyltransferase, domain 1"/>
    <property type="match status" value="1"/>
</dbReference>
<comment type="similarity">
    <text evidence="3 13">Belongs to the transferase hexapeptide repeat family.</text>
</comment>
<dbReference type="EMBL" id="JAIOIU010000124">
    <property type="protein sequence ID" value="MBZ0160385.1"/>
    <property type="molecule type" value="Genomic_DNA"/>
</dbReference>
<evidence type="ECO:0000256" key="7">
    <source>
        <dbReference type="ARBA" id="ARBA00022605"/>
    </source>
</evidence>
<dbReference type="AlphaFoldDB" id="A0AAJ1AIH4"/>
<evidence type="ECO:0000256" key="4">
    <source>
        <dbReference type="ARBA" id="ARBA00013266"/>
    </source>
</evidence>
<evidence type="ECO:0000256" key="3">
    <source>
        <dbReference type="ARBA" id="ARBA00007274"/>
    </source>
</evidence>
<dbReference type="GO" id="GO:0009001">
    <property type="term" value="F:serine O-acetyltransferase activity"/>
    <property type="evidence" value="ECO:0007669"/>
    <property type="project" value="UniProtKB-EC"/>
</dbReference>